<dbReference type="PROSITE" id="PS50126">
    <property type="entry name" value="S1"/>
    <property type="match status" value="1"/>
</dbReference>
<evidence type="ECO:0000313" key="2">
    <source>
        <dbReference type="EMBL" id="CAG7651203.1"/>
    </source>
</evidence>
<accession>A0ABM8VNH8</accession>
<proteinExistence type="predicted"/>
<comment type="caution">
    <text evidence="2">The sequence shown here is derived from an EMBL/GenBank/DDBJ whole genome shotgun (WGS) entry which is preliminary data.</text>
</comment>
<evidence type="ECO:0000313" key="3">
    <source>
        <dbReference type="Proteomes" id="UP000730618"/>
    </source>
</evidence>
<dbReference type="Proteomes" id="UP000730618">
    <property type="component" value="Unassembled WGS sequence"/>
</dbReference>
<organism evidence="2 3">
    <name type="scientific">Paenibacillus allorhizosphaerae</name>
    <dbReference type="NCBI Taxonomy" id="2849866"/>
    <lineage>
        <taxon>Bacteria</taxon>
        <taxon>Bacillati</taxon>
        <taxon>Bacillota</taxon>
        <taxon>Bacilli</taxon>
        <taxon>Bacillales</taxon>
        <taxon>Paenibacillaceae</taxon>
        <taxon>Paenibacillus</taxon>
    </lineage>
</organism>
<feature type="domain" description="S1 motif" evidence="1">
    <location>
        <begin position="110"/>
        <end position="191"/>
    </location>
</feature>
<dbReference type="EMBL" id="CAJVCE010000016">
    <property type="protein sequence ID" value="CAG7651203.1"/>
    <property type="molecule type" value="Genomic_DNA"/>
</dbReference>
<protein>
    <recommendedName>
        <fullName evidence="1">S1 motif domain-containing protein</fullName>
    </recommendedName>
</protein>
<evidence type="ECO:0000259" key="1">
    <source>
        <dbReference type="PROSITE" id="PS50126"/>
    </source>
</evidence>
<dbReference type="Pfam" id="PF00575">
    <property type="entry name" value="S1"/>
    <property type="match status" value="1"/>
</dbReference>
<sequence length="298" mass="33324">MLMNNDAILEILRESMIRKYVQMGTVADVKPVTLKGVKDSVIVINFNGVPVYCSREQFTSRKLSSFTGFMGTPVPFLVTDIDRDTGIAIVSRVQAIPIIQQQFLKNVKEGDIVRGTVTGVRNDAKLVFVEVQGVPCMVPPGEWDLNSITDLREVVMIGSEVEVKVTNVDKINKEGDDADSDFEYRIRLSRKEIQKEYRAQKWDQIEQYHSVGDHALAKVVAKTQNGPNTYLIELQSTGIVILGNLQYPLSQQFKYGLPLGLRIQAQITSLDKVKRVGRARIYRIDPTLQTAGAFGSGF</sequence>
<keyword evidence="3" id="KW-1185">Reference proteome</keyword>
<name>A0ABM8VNH8_9BACL</name>
<dbReference type="SMART" id="SM00316">
    <property type="entry name" value="S1"/>
    <property type="match status" value="2"/>
</dbReference>
<gene>
    <name evidence="2" type="ORF">PAECIP111802_04904</name>
</gene>
<dbReference type="RefSeq" id="WP_218101167.1">
    <property type="nucleotide sequence ID" value="NZ_CAJVCE010000016.1"/>
</dbReference>
<reference evidence="2 3" key="1">
    <citation type="submission" date="2021-06" db="EMBL/GenBank/DDBJ databases">
        <authorList>
            <person name="Criscuolo A."/>
        </authorList>
    </citation>
    <scope>NUCLEOTIDE SEQUENCE [LARGE SCALE GENOMIC DNA]</scope>
    <source>
        <strain evidence="3">CIP 111802</strain>
    </source>
</reference>
<dbReference type="InterPro" id="IPR003029">
    <property type="entry name" value="S1_domain"/>
</dbReference>